<proteinExistence type="predicted"/>
<organism evidence="1 2">
    <name type="scientific">Amblyomma americanum</name>
    <name type="common">Lone star tick</name>
    <dbReference type="NCBI Taxonomy" id="6943"/>
    <lineage>
        <taxon>Eukaryota</taxon>
        <taxon>Metazoa</taxon>
        <taxon>Ecdysozoa</taxon>
        <taxon>Arthropoda</taxon>
        <taxon>Chelicerata</taxon>
        <taxon>Arachnida</taxon>
        <taxon>Acari</taxon>
        <taxon>Parasitiformes</taxon>
        <taxon>Ixodida</taxon>
        <taxon>Ixodoidea</taxon>
        <taxon>Ixodidae</taxon>
        <taxon>Amblyomminae</taxon>
        <taxon>Amblyomma</taxon>
    </lineage>
</organism>
<keyword evidence="2" id="KW-1185">Reference proteome</keyword>
<dbReference type="EMBL" id="JARKHS020034334">
    <property type="protein sequence ID" value="KAK8758227.1"/>
    <property type="molecule type" value="Genomic_DNA"/>
</dbReference>
<dbReference type="AlphaFoldDB" id="A0AAQ4D6Y7"/>
<gene>
    <name evidence="1" type="ORF">V5799_004141</name>
</gene>
<reference evidence="1 2" key="1">
    <citation type="journal article" date="2023" name="Arcadia Sci">
        <title>De novo assembly of a long-read Amblyomma americanum tick genome.</title>
        <authorList>
            <person name="Chou S."/>
            <person name="Poskanzer K.E."/>
            <person name="Rollins M."/>
            <person name="Thuy-Boun P.S."/>
        </authorList>
    </citation>
    <scope>NUCLEOTIDE SEQUENCE [LARGE SCALE GENOMIC DNA]</scope>
    <source>
        <strain evidence="1">F_SG_1</strain>
        <tissue evidence="1">Salivary glands</tissue>
    </source>
</reference>
<evidence type="ECO:0000313" key="2">
    <source>
        <dbReference type="Proteomes" id="UP001321473"/>
    </source>
</evidence>
<sequence length="67" mass="7717">MQFIQEHEVCKQSLVKIGKVSSGGKKKIKLSIGWLTASAVWDFFKIPHSELNKYLLMNFFPVSLQVY</sequence>
<accession>A0AAQ4D6Y7</accession>
<name>A0AAQ4D6Y7_AMBAM</name>
<protein>
    <submittedName>
        <fullName evidence="1">Uncharacterized protein</fullName>
    </submittedName>
</protein>
<dbReference type="Proteomes" id="UP001321473">
    <property type="component" value="Unassembled WGS sequence"/>
</dbReference>
<comment type="caution">
    <text evidence="1">The sequence shown here is derived from an EMBL/GenBank/DDBJ whole genome shotgun (WGS) entry which is preliminary data.</text>
</comment>
<evidence type="ECO:0000313" key="1">
    <source>
        <dbReference type="EMBL" id="KAK8758227.1"/>
    </source>
</evidence>